<name>Q08F17_DPV84</name>
<proteinExistence type="predicted"/>
<sequence length="483" mass="56755">MSLLYNYICTSKTIDISIVKYYIEHDDDKNRIDENDMMQVYLRRSDITFKVFKLLVAYGGNLHFDKGILDSPLSTFLANKHMKYISSKDVKKIIKLMLNKGIDINKISRYGLSPFMYYIRNQIVKVDMLNFLIKNGADITKKIKNGNSILHIYLSNNSINFKIVKYLIEMGLDPGEENKNGCNSIDVFIRHNNYNCDMNILSLLFSKINYDIYKKSDVYMSALDMFLEYSDEEADYVKSLNVINFILSNISINERDRFGKTPIIYATCNKTFFRYFIKLGSDINVYSDDGITCGSLAIINCDDYIFDAFIHSNLSLETIEKTFENVFSKHLYAILNCNTKIKMIKKLIVKTFMLDPLFYNRFDVLDKYFKSFIDKYKKPIENMCNDKIKGLSVYDIIFGNNEKSMNIIYTTNCLITKYINSEYKKWVIKAIENSKKRKFDIDEILMYIYNSYYLSSLPIELQMKIIDLLDDKTLRKLKHVLKY</sequence>
<dbReference type="InterPro" id="IPR002110">
    <property type="entry name" value="Ankyrin_rpt"/>
</dbReference>
<dbReference type="InterPro" id="IPR001810">
    <property type="entry name" value="F-box_dom"/>
</dbReference>
<dbReference type="Proteomes" id="UP000162522">
    <property type="component" value="Segment"/>
</dbReference>
<protein>
    <submittedName>
        <fullName evidence="4">Ankyrin repeat protein</fullName>
    </submittedName>
</protein>
<dbReference type="InterPro" id="IPR036770">
    <property type="entry name" value="Ankyrin_rpt-contain_sf"/>
</dbReference>
<dbReference type="PANTHER" id="PTHR24183">
    <property type="entry name" value="FIBRONECTIN TYPE 3 AND ANKYRIN REPEAT DOMAINS PROTEIN 1"/>
    <property type="match status" value="1"/>
</dbReference>
<evidence type="ECO:0000259" key="3">
    <source>
        <dbReference type="PROSITE" id="PS50181"/>
    </source>
</evidence>
<feature type="domain" description="F-box" evidence="3">
    <location>
        <begin position="451"/>
        <end position="483"/>
    </location>
</feature>
<dbReference type="PROSITE" id="PS50181">
    <property type="entry name" value="FBOX"/>
    <property type="match status" value="1"/>
</dbReference>
<organismHost>
    <name type="scientific">Odocoileus hemionus</name>
    <name type="common">Mule deer</name>
    <name type="synonym">Cervus hemionus</name>
    <dbReference type="NCBI Taxonomy" id="9872"/>
</organismHost>
<reference evidence="4 5" key="1">
    <citation type="journal article" date="2005" name="J. Virol.">
        <title>Genome of deerpox virus.</title>
        <authorList>
            <person name="Afonso C.L."/>
            <person name="Delhon G."/>
            <person name="Tulman E.R."/>
            <person name="Lu Z."/>
            <person name="Zsak A."/>
            <person name="Becerra V.M."/>
            <person name="Zsak L."/>
            <person name="Kutish G.F."/>
            <person name="Rock D.L."/>
        </authorList>
    </citation>
    <scope>NUCLEOTIDE SEQUENCE [LARGE SCALE GENOMIC DNA]</scope>
    <source>
        <strain evidence="4">W-1170-84</strain>
    </source>
</reference>
<evidence type="ECO:0000313" key="5">
    <source>
        <dbReference type="Proteomes" id="UP000162522"/>
    </source>
</evidence>
<dbReference type="Pfam" id="PF09372">
    <property type="entry name" value="PRANC"/>
    <property type="match status" value="1"/>
</dbReference>
<dbReference type="SMART" id="SM00248">
    <property type="entry name" value="ANK"/>
    <property type="match status" value="6"/>
</dbReference>
<dbReference type="PROSITE" id="PS50088">
    <property type="entry name" value="ANK_REPEAT"/>
    <property type="match status" value="1"/>
</dbReference>
<dbReference type="PANTHER" id="PTHR24183:SF1">
    <property type="entry name" value="FIBRONECTIN TYPE 3 AND ANKYRIN REPEAT DOMAINS PROTEIN 1"/>
    <property type="match status" value="1"/>
</dbReference>
<dbReference type="EMBL" id="AY689437">
    <property type="protein sequence ID" value="ABI99148.1"/>
    <property type="molecule type" value="Genomic_DNA"/>
</dbReference>
<dbReference type="SUPFAM" id="SSF48403">
    <property type="entry name" value="Ankyrin repeat"/>
    <property type="match status" value="1"/>
</dbReference>
<evidence type="ECO:0000256" key="1">
    <source>
        <dbReference type="ARBA" id="ARBA00023043"/>
    </source>
</evidence>
<dbReference type="Pfam" id="PF13637">
    <property type="entry name" value="Ank_4"/>
    <property type="match status" value="1"/>
</dbReference>
<gene>
    <name evidence="4" type="ORF">DpV84gp165</name>
</gene>
<dbReference type="Gene3D" id="1.25.40.20">
    <property type="entry name" value="Ankyrin repeat-containing domain"/>
    <property type="match status" value="2"/>
</dbReference>
<keyword evidence="1 2" id="KW-0040">ANK repeat</keyword>
<dbReference type="PROSITE" id="PS50297">
    <property type="entry name" value="ANK_REP_REGION"/>
    <property type="match status" value="1"/>
</dbReference>
<feature type="repeat" description="ANK" evidence="2">
    <location>
        <begin position="145"/>
        <end position="179"/>
    </location>
</feature>
<dbReference type="InterPro" id="IPR018272">
    <property type="entry name" value="PRANC_domain"/>
</dbReference>
<organism evidence="4 5">
    <name type="scientific">Deerpox virus (strain W-1170-84)</name>
    <name type="common">DPV</name>
    <dbReference type="NCBI Taxonomy" id="305676"/>
    <lineage>
        <taxon>Viruses</taxon>
        <taxon>Varidnaviria</taxon>
        <taxon>Bamfordvirae</taxon>
        <taxon>Nucleocytoviricota</taxon>
        <taxon>Pokkesviricetes</taxon>
        <taxon>Chitovirales</taxon>
        <taxon>Poxviridae</taxon>
        <taxon>Chordopoxvirinae</taxon>
        <taxon>Cervidpoxvirus</taxon>
        <taxon>Cervidpoxvirus muledeerpox</taxon>
        <taxon>Mule deerpox virus</taxon>
    </lineage>
</organism>
<accession>Q08F17</accession>
<evidence type="ECO:0000256" key="2">
    <source>
        <dbReference type="PROSITE-ProRule" id="PRU00023"/>
    </source>
</evidence>
<evidence type="ECO:0000313" key="4">
    <source>
        <dbReference type="EMBL" id="ABI99148.1"/>
    </source>
</evidence>